<feature type="transmembrane region" description="Helical" evidence="9">
    <location>
        <begin position="350"/>
        <end position="369"/>
    </location>
</feature>
<dbReference type="AlphaFoldDB" id="A7TPF1"/>
<evidence type="ECO:0000256" key="8">
    <source>
        <dbReference type="PIRNR" id="PIRNR002744"/>
    </source>
</evidence>
<evidence type="ECO:0000256" key="2">
    <source>
        <dbReference type="ARBA" id="ARBA00008974"/>
    </source>
</evidence>
<dbReference type="HOGENOM" id="CLU_026016_2_2_1"/>
<dbReference type="eggNOG" id="ENOG502QQ8Y">
    <property type="taxonomic scope" value="Eukaryota"/>
</dbReference>
<feature type="transmembrane region" description="Helical" evidence="9">
    <location>
        <begin position="90"/>
        <end position="111"/>
    </location>
</feature>
<dbReference type="PANTHER" id="PTHR31806:SF1">
    <property type="entry name" value="PURINE-CYTOSINE PERMEASE FCY2-RELATED"/>
    <property type="match status" value="1"/>
</dbReference>
<feature type="transmembrane region" description="Helical" evidence="9">
    <location>
        <begin position="390"/>
        <end position="410"/>
    </location>
</feature>
<dbReference type="PANTHER" id="PTHR31806">
    <property type="entry name" value="PURINE-CYTOSINE PERMEASE FCY2-RELATED"/>
    <property type="match status" value="1"/>
</dbReference>
<dbReference type="GO" id="GO:0005886">
    <property type="term" value="C:plasma membrane"/>
    <property type="evidence" value="ECO:0007669"/>
    <property type="project" value="TreeGrafter"/>
</dbReference>
<dbReference type="GO" id="GO:0000329">
    <property type="term" value="C:fungal-type vacuole membrane"/>
    <property type="evidence" value="ECO:0007669"/>
    <property type="project" value="TreeGrafter"/>
</dbReference>
<name>A7TPF1_VANPO</name>
<evidence type="ECO:0008006" key="12">
    <source>
        <dbReference type="Google" id="ProtNLM"/>
    </source>
</evidence>
<dbReference type="FunFam" id="1.10.4160.10:FF:000002">
    <property type="entry name" value="Purine-cytosine permease fcyB"/>
    <property type="match status" value="1"/>
</dbReference>
<dbReference type="EMBL" id="DS480441">
    <property type="protein sequence ID" value="EDO15879.1"/>
    <property type="molecule type" value="Genomic_DNA"/>
</dbReference>
<comment type="subcellular location">
    <subcellularLocation>
        <location evidence="1">Membrane</location>
        <topology evidence="1">Multi-pass membrane protein</topology>
    </subcellularLocation>
</comment>
<evidence type="ECO:0000256" key="9">
    <source>
        <dbReference type="SAM" id="Phobius"/>
    </source>
</evidence>
<dbReference type="CDD" id="cd11484">
    <property type="entry name" value="SLC-NCS1sbd_CobB-like"/>
    <property type="match status" value="1"/>
</dbReference>
<keyword evidence="11" id="KW-1185">Reference proteome</keyword>
<evidence type="ECO:0000256" key="6">
    <source>
        <dbReference type="ARBA" id="ARBA00022989"/>
    </source>
</evidence>
<evidence type="ECO:0000313" key="10">
    <source>
        <dbReference type="EMBL" id="EDO15879.1"/>
    </source>
</evidence>
<dbReference type="InterPro" id="IPR026030">
    <property type="entry name" value="Pur-cyt_permease_Fcy2/21/22"/>
</dbReference>
<dbReference type="OrthoDB" id="2116389at2759"/>
<comment type="similarity">
    <text evidence="2 8">Belongs to the purine-cytosine permease (2.A.39) family.</text>
</comment>
<evidence type="ECO:0000256" key="4">
    <source>
        <dbReference type="ARBA" id="ARBA00022553"/>
    </source>
</evidence>
<feature type="transmembrane region" description="Helical" evidence="9">
    <location>
        <begin position="461"/>
        <end position="481"/>
    </location>
</feature>
<feature type="transmembrane region" description="Helical" evidence="9">
    <location>
        <begin position="501"/>
        <end position="517"/>
    </location>
</feature>
<dbReference type="InterPro" id="IPR012681">
    <property type="entry name" value="NCS1"/>
</dbReference>
<dbReference type="PIRSF" id="PIRSF002744">
    <property type="entry name" value="Pur-cyt_permease"/>
    <property type="match status" value="1"/>
</dbReference>
<feature type="transmembrane region" description="Helical" evidence="9">
    <location>
        <begin position="223"/>
        <end position="241"/>
    </location>
</feature>
<dbReference type="InterPro" id="IPR001248">
    <property type="entry name" value="Pur-cyt_permease"/>
</dbReference>
<reference evidence="10 11" key="1">
    <citation type="journal article" date="2007" name="Proc. Natl. Acad. Sci. U.S.A.">
        <title>Independent sorting-out of thousands of duplicated gene pairs in two yeast species descended from a whole-genome duplication.</title>
        <authorList>
            <person name="Scannell D.R."/>
            <person name="Frank A.C."/>
            <person name="Conant G.C."/>
            <person name="Byrne K.P."/>
            <person name="Woolfit M."/>
            <person name="Wolfe K.H."/>
        </authorList>
    </citation>
    <scope>NUCLEOTIDE SEQUENCE [LARGE SCALE GENOMIC DNA]</scope>
    <source>
        <strain evidence="11">ATCC 22028 / DSM 70294 / BCRC 21397 / CBS 2163 / NBRC 10782 / NRRL Y-8283 / UCD 57-17</strain>
    </source>
</reference>
<feature type="transmembrane region" description="Helical" evidence="9">
    <location>
        <begin position="261"/>
        <end position="283"/>
    </location>
</feature>
<feature type="transmembrane region" description="Helical" evidence="9">
    <location>
        <begin position="295"/>
        <end position="321"/>
    </location>
</feature>
<dbReference type="GO" id="GO:0015856">
    <property type="term" value="P:cytosine transport"/>
    <property type="evidence" value="ECO:0007669"/>
    <property type="project" value="UniProtKB-ARBA"/>
</dbReference>
<dbReference type="PhylomeDB" id="A7TPF1"/>
<dbReference type="Gene3D" id="1.10.4160.10">
    <property type="entry name" value="Hydantoin permease"/>
    <property type="match status" value="1"/>
</dbReference>
<feature type="transmembrane region" description="Helical" evidence="9">
    <location>
        <begin position="195"/>
        <end position="216"/>
    </location>
</feature>
<feature type="transmembrane region" description="Helical" evidence="9">
    <location>
        <begin position="117"/>
        <end position="139"/>
    </location>
</feature>
<evidence type="ECO:0000256" key="3">
    <source>
        <dbReference type="ARBA" id="ARBA00022448"/>
    </source>
</evidence>
<dbReference type="RefSeq" id="XP_001643737.1">
    <property type="nucleotide sequence ID" value="XM_001643687.1"/>
</dbReference>
<keyword evidence="7 8" id="KW-0472">Membrane</keyword>
<dbReference type="NCBIfam" id="TIGR00800">
    <property type="entry name" value="ncs1"/>
    <property type="match status" value="1"/>
</dbReference>
<dbReference type="Pfam" id="PF02133">
    <property type="entry name" value="Transp_cyt_pur"/>
    <property type="match status" value="1"/>
</dbReference>
<protein>
    <recommendedName>
        <fullName evidence="12">Purine-cytosine permease</fullName>
    </recommendedName>
</protein>
<dbReference type="InParanoid" id="A7TPF1"/>
<keyword evidence="3 8" id="KW-0813">Transport</keyword>
<evidence type="ECO:0000256" key="1">
    <source>
        <dbReference type="ARBA" id="ARBA00004141"/>
    </source>
</evidence>
<accession>A7TPF1</accession>
<dbReference type="OMA" id="LWLSANM"/>
<feature type="transmembrane region" description="Helical" evidence="9">
    <location>
        <begin position="422"/>
        <end position="441"/>
    </location>
</feature>
<evidence type="ECO:0000256" key="7">
    <source>
        <dbReference type="ARBA" id="ARBA00023136"/>
    </source>
</evidence>
<dbReference type="KEGG" id="vpo:Kpol_1009p27"/>
<feature type="transmembrane region" description="Helical" evidence="9">
    <location>
        <begin position="151"/>
        <end position="175"/>
    </location>
</feature>
<evidence type="ECO:0000313" key="11">
    <source>
        <dbReference type="Proteomes" id="UP000000267"/>
    </source>
</evidence>
<proteinExistence type="inferred from homology"/>
<dbReference type="GO" id="GO:0015205">
    <property type="term" value="F:nucleobase transmembrane transporter activity"/>
    <property type="evidence" value="ECO:0007669"/>
    <property type="project" value="TreeGrafter"/>
</dbReference>
<organism evidence="11">
    <name type="scientific">Vanderwaltozyma polyspora (strain ATCC 22028 / DSM 70294 / BCRC 21397 / CBS 2163 / NBRC 10782 / NRRL Y-8283 / UCD 57-17)</name>
    <name type="common">Kluyveromyces polysporus</name>
    <dbReference type="NCBI Taxonomy" id="436907"/>
    <lineage>
        <taxon>Eukaryota</taxon>
        <taxon>Fungi</taxon>
        <taxon>Dikarya</taxon>
        <taxon>Ascomycota</taxon>
        <taxon>Saccharomycotina</taxon>
        <taxon>Saccharomycetes</taxon>
        <taxon>Saccharomycetales</taxon>
        <taxon>Saccharomycetaceae</taxon>
        <taxon>Vanderwaltozyma</taxon>
    </lineage>
</organism>
<dbReference type="STRING" id="436907.A7TPF1"/>
<gene>
    <name evidence="10" type="ORF">Kpol_1009p27</name>
</gene>
<keyword evidence="5 9" id="KW-0812">Transmembrane</keyword>
<keyword evidence="6 9" id="KW-1133">Transmembrane helix</keyword>
<sequence>MENSSGSKDYEYEVEGYELNKRDFKASTNDIDAYEEEYNEFSGEESVEETKLSFFSRLAAVVNAEAKGIEPVTDEEKTDDSIINAASMWFSANMVIASYALGALGPVIYGLNFGTSVLTIFFFNILGMSSVAFFSVFGAEFGLRQMVLTRYLCGNITARIFAIINIIACIGWGVVNTVVSAQLLNEVNSPHQMPLWAGCLIIVIGTVLISFFGYNVIHAYEKWSWVPNFAVFLVIIARMKISGQFSNGPWNGGANTAAGVLSFGCAVYGFAAGWTTYAADYTVYMPRNTNKFKIFFSLAFGLLFPLLFTMILGAAVGMGAVNNPRWMEYYNENAMGGLTYAVLVEDSLHGFGQFCCVVLAMSTVANNIPNMYTIALSVQALWDRFAKIPRVIWTLLGNVFVLGISIAAVYKFESFMENFMNSIGYYLSIYVAISCSEHFIYRKGFKGYNVEDWNNPAKLPIGIAGTSALFVGAVGVALGMSQTYWTGELGRLIGDKGGGDIGFELGMSWAFIVFNLVRPLELKYFGR</sequence>
<dbReference type="Proteomes" id="UP000000267">
    <property type="component" value="Unassembled WGS sequence"/>
</dbReference>
<dbReference type="GeneID" id="5543983"/>
<evidence type="ECO:0000256" key="5">
    <source>
        <dbReference type="ARBA" id="ARBA00022692"/>
    </source>
</evidence>
<dbReference type="FunCoup" id="A7TPF1">
    <property type="interactions" value="77"/>
</dbReference>
<keyword evidence="4" id="KW-0597">Phosphoprotein</keyword>